<evidence type="ECO:0000256" key="1">
    <source>
        <dbReference type="SAM" id="Phobius"/>
    </source>
</evidence>
<gene>
    <name evidence="2" type="ORF">AMURIS_00804</name>
</gene>
<keyword evidence="3" id="KW-1185">Reference proteome</keyword>
<name>A0A2K4ZCA8_9FIRM</name>
<feature type="transmembrane region" description="Helical" evidence="1">
    <location>
        <begin position="42"/>
        <end position="63"/>
    </location>
</feature>
<keyword evidence="1" id="KW-0812">Transmembrane</keyword>
<sequence length="271" mass="30337">MIKFRNAYREAASDLPEFHMEASQVQDELHHHRMQMQRRRYLIARGCTAAAVFLLFGAGTVAAKNYRDSNIRVSDNGFVITSAGEDQEGLPDGRNLPDPASILSLGGAFSIEEGIPDDEIEVYEPEITEYNSIEEFLTVSNVTAAIPDKELFGETFTGENVDVVEDGSEVSIYLYNENVSFFMIQFDNREYEGYSTATSFSGSSGNERNYTNSQGLNYVVFDSVDEKGETESVHAAISVNGRDLTFTFQGFDETVIEKILYTLDLTVYFQD</sequence>
<proteinExistence type="predicted"/>
<dbReference type="OrthoDB" id="9828483at2"/>
<keyword evidence="1" id="KW-1133">Transmembrane helix</keyword>
<evidence type="ECO:0000313" key="2">
    <source>
        <dbReference type="EMBL" id="SOY28096.1"/>
    </source>
</evidence>
<evidence type="ECO:0000313" key="3">
    <source>
        <dbReference type="Proteomes" id="UP000236311"/>
    </source>
</evidence>
<dbReference type="Proteomes" id="UP000236311">
    <property type="component" value="Unassembled WGS sequence"/>
</dbReference>
<dbReference type="AlphaFoldDB" id="A0A2K4ZCA8"/>
<protein>
    <recommendedName>
        <fullName evidence="4">DUF4367 domain-containing protein</fullName>
    </recommendedName>
</protein>
<evidence type="ECO:0008006" key="4">
    <source>
        <dbReference type="Google" id="ProtNLM"/>
    </source>
</evidence>
<accession>A0A2K4ZCA8</accession>
<keyword evidence="1" id="KW-0472">Membrane</keyword>
<reference evidence="2 3" key="1">
    <citation type="submission" date="2018-01" db="EMBL/GenBank/DDBJ databases">
        <authorList>
            <person name="Gaut B.S."/>
            <person name="Morton B.R."/>
            <person name="Clegg M.T."/>
            <person name="Duvall M.R."/>
        </authorList>
    </citation>
    <scope>NUCLEOTIDE SEQUENCE [LARGE SCALE GENOMIC DNA]</scope>
    <source>
        <strain evidence="2">GP69</strain>
    </source>
</reference>
<dbReference type="RefSeq" id="WP_103238195.1">
    <property type="nucleotide sequence ID" value="NZ_CANRXC010000010.1"/>
</dbReference>
<dbReference type="EMBL" id="OFSM01000003">
    <property type="protein sequence ID" value="SOY28096.1"/>
    <property type="molecule type" value="Genomic_DNA"/>
</dbReference>
<organism evidence="2 3">
    <name type="scientific">Acetatifactor muris</name>
    <dbReference type="NCBI Taxonomy" id="879566"/>
    <lineage>
        <taxon>Bacteria</taxon>
        <taxon>Bacillati</taxon>
        <taxon>Bacillota</taxon>
        <taxon>Clostridia</taxon>
        <taxon>Lachnospirales</taxon>
        <taxon>Lachnospiraceae</taxon>
        <taxon>Acetatifactor</taxon>
    </lineage>
</organism>